<dbReference type="GO" id="GO:0003677">
    <property type="term" value="F:DNA binding"/>
    <property type="evidence" value="ECO:0007669"/>
    <property type="project" value="UniProtKB-KW"/>
</dbReference>
<dbReference type="OrthoDB" id="1027298at2"/>
<dbReference type="InterPro" id="IPR013324">
    <property type="entry name" value="RNA_pol_sigma_r3/r4-like"/>
</dbReference>
<feature type="domain" description="RNA polymerase sigma factor 70 region 4 type 2" evidence="7">
    <location>
        <begin position="141"/>
        <end position="188"/>
    </location>
</feature>
<dbReference type="RefSeq" id="WP_073571662.1">
    <property type="nucleotide sequence ID" value="NZ_FRXN01000002.1"/>
</dbReference>
<dbReference type="Gene3D" id="1.10.10.10">
    <property type="entry name" value="Winged helix-like DNA-binding domain superfamily/Winged helix DNA-binding domain"/>
    <property type="match status" value="1"/>
</dbReference>
<keyword evidence="9" id="KW-1185">Reference proteome</keyword>
<dbReference type="EMBL" id="FRXN01000002">
    <property type="protein sequence ID" value="SHO62279.1"/>
    <property type="molecule type" value="Genomic_DNA"/>
</dbReference>
<evidence type="ECO:0000259" key="7">
    <source>
        <dbReference type="Pfam" id="PF08281"/>
    </source>
</evidence>
<reference evidence="9" key="1">
    <citation type="submission" date="2016-12" db="EMBL/GenBank/DDBJ databases">
        <authorList>
            <person name="Varghese N."/>
            <person name="Submissions S."/>
        </authorList>
    </citation>
    <scope>NUCLEOTIDE SEQUENCE [LARGE SCALE GENOMIC DNA]</scope>
    <source>
        <strain evidence="9">DSM 25035</strain>
    </source>
</reference>
<dbReference type="GO" id="GO:0006352">
    <property type="term" value="P:DNA-templated transcription initiation"/>
    <property type="evidence" value="ECO:0007669"/>
    <property type="project" value="InterPro"/>
</dbReference>
<dbReference type="InterPro" id="IPR014284">
    <property type="entry name" value="RNA_pol_sigma-70_dom"/>
</dbReference>
<dbReference type="Gene3D" id="1.10.1740.10">
    <property type="match status" value="1"/>
</dbReference>
<dbReference type="InterPro" id="IPR039425">
    <property type="entry name" value="RNA_pol_sigma-70-like"/>
</dbReference>
<evidence type="ECO:0000256" key="1">
    <source>
        <dbReference type="ARBA" id="ARBA00010641"/>
    </source>
</evidence>
<feature type="domain" description="RNA polymerase sigma-70 region 2" evidence="6">
    <location>
        <begin position="37"/>
        <end position="103"/>
    </location>
</feature>
<proteinExistence type="inferred from homology"/>
<dbReference type="Proteomes" id="UP000184609">
    <property type="component" value="Unassembled WGS sequence"/>
</dbReference>
<protein>
    <submittedName>
        <fullName evidence="8">RNA polymerase sigma-70 factor, ECF subfamily</fullName>
    </submittedName>
</protein>
<keyword evidence="5" id="KW-0804">Transcription</keyword>
<dbReference type="SUPFAM" id="SSF88946">
    <property type="entry name" value="Sigma2 domain of RNA polymerase sigma factors"/>
    <property type="match status" value="1"/>
</dbReference>
<dbReference type="InterPro" id="IPR013249">
    <property type="entry name" value="RNA_pol_sigma70_r4_t2"/>
</dbReference>
<evidence type="ECO:0000256" key="4">
    <source>
        <dbReference type="ARBA" id="ARBA00023125"/>
    </source>
</evidence>
<dbReference type="PANTHER" id="PTHR43133:SF8">
    <property type="entry name" value="RNA POLYMERASE SIGMA FACTOR HI_1459-RELATED"/>
    <property type="match status" value="1"/>
</dbReference>
<sequence length="195" mass="22695">MADNGNSGKHDSAISLSDEELVKLIIESRNTKIYGILYDRYSQKVYSRCLKFVSQVEEAQDLTHDLFIKVFYNLSKFQNKSSFSTWLYAVTYNHCLDYLNKKNKLPLENEERLLDSTPDSSIEEIEDSEIFALKAEKLKIAMERVDSKDRMILLMKYLDDSSIKDIATVLQLSESAVKMRINRAKRRILDVYNDL</sequence>
<keyword evidence="4" id="KW-0238">DNA-binding</keyword>
<evidence type="ECO:0000256" key="3">
    <source>
        <dbReference type="ARBA" id="ARBA00023082"/>
    </source>
</evidence>
<dbReference type="NCBIfam" id="TIGR02937">
    <property type="entry name" value="sigma70-ECF"/>
    <property type="match status" value="1"/>
</dbReference>
<dbReference type="InterPro" id="IPR036388">
    <property type="entry name" value="WH-like_DNA-bd_sf"/>
</dbReference>
<dbReference type="Pfam" id="PF04542">
    <property type="entry name" value="Sigma70_r2"/>
    <property type="match status" value="1"/>
</dbReference>
<name>A0A1M7ZBT6_9BACT</name>
<organism evidence="8 9">
    <name type="scientific">Algoriphagus zhangzhouensis</name>
    <dbReference type="NCBI Taxonomy" id="1073327"/>
    <lineage>
        <taxon>Bacteria</taxon>
        <taxon>Pseudomonadati</taxon>
        <taxon>Bacteroidota</taxon>
        <taxon>Cytophagia</taxon>
        <taxon>Cytophagales</taxon>
        <taxon>Cyclobacteriaceae</taxon>
        <taxon>Algoriphagus</taxon>
    </lineage>
</organism>
<dbReference type="PANTHER" id="PTHR43133">
    <property type="entry name" value="RNA POLYMERASE ECF-TYPE SIGMA FACTO"/>
    <property type="match status" value="1"/>
</dbReference>
<dbReference type="AlphaFoldDB" id="A0A1M7ZBT6"/>
<keyword evidence="2" id="KW-0805">Transcription regulation</keyword>
<dbReference type="Pfam" id="PF08281">
    <property type="entry name" value="Sigma70_r4_2"/>
    <property type="match status" value="1"/>
</dbReference>
<evidence type="ECO:0000256" key="5">
    <source>
        <dbReference type="ARBA" id="ARBA00023163"/>
    </source>
</evidence>
<dbReference type="InterPro" id="IPR007627">
    <property type="entry name" value="RNA_pol_sigma70_r2"/>
</dbReference>
<evidence type="ECO:0000313" key="9">
    <source>
        <dbReference type="Proteomes" id="UP000184609"/>
    </source>
</evidence>
<dbReference type="STRING" id="1073327.SAMN04488108_2051"/>
<dbReference type="GO" id="GO:0016987">
    <property type="term" value="F:sigma factor activity"/>
    <property type="evidence" value="ECO:0007669"/>
    <property type="project" value="UniProtKB-KW"/>
</dbReference>
<accession>A0A1M7ZBT6</accession>
<keyword evidence="3" id="KW-0731">Sigma factor</keyword>
<evidence type="ECO:0000256" key="2">
    <source>
        <dbReference type="ARBA" id="ARBA00023015"/>
    </source>
</evidence>
<dbReference type="CDD" id="cd06171">
    <property type="entry name" value="Sigma70_r4"/>
    <property type="match status" value="1"/>
</dbReference>
<comment type="similarity">
    <text evidence="1">Belongs to the sigma-70 factor family. ECF subfamily.</text>
</comment>
<evidence type="ECO:0000313" key="8">
    <source>
        <dbReference type="EMBL" id="SHO62279.1"/>
    </source>
</evidence>
<gene>
    <name evidence="8" type="ORF">SAMN04488108_2051</name>
</gene>
<dbReference type="InterPro" id="IPR013325">
    <property type="entry name" value="RNA_pol_sigma_r2"/>
</dbReference>
<dbReference type="SUPFAM" id="SSF88659">
    <property type="entry name" value="Sigma3 and sigma4 domains of RNA polymerase sigma factors"/>
    <property type="match status" value="1"/>
</dbReference>
<evidence type="ECO:0000259" key="6">
    <source>
        <dbReference type="Pfam" id="PF04542"/>
    </source>
</evidence>